<dbReference type="OrthoDB" id="10257085at2759"/>
<dbReference type="EMBL" id="JADFTS010000007">
    <property type="protein sequence ID" value="KAF9596430.1"/>
    <property type="molecule type" value="Genomic_DNA"/>
</dbReference>
<feature type="domain" description="Glycoside hydrolase family 9" evidence="10">
    <location>
        <begin position="25"/>
        <end position="202"/>
    </location>
</feature>
<evidence type="ECO:0000256" key="1">
    <source>
        <dbReference type="ARBA" id="ARBA00000966"/>
    </source>
</evidence>
<evidence type="ECO:0000256" key="8">
    <source>
        <dbReference type="ARBA" id="ARBA00023326"/>
    </source>
</evidence>
<keyword evidence="8" id="KW-0624">Polysaccharide degradation</keyword>
<sequence>MSITKPFGVGLILVLLIQGVVCIDYGSALTKSLLYFEGQRSGKLPPNQRVTWRGDSGLRDGSDAKIDLVGGYYDAGDNVKFGLPMAYTITMLAWSVVEFREQLNAKNELVHALEAIKWGTDYLIKAHPEANVLYVEVGEGHSDHDCWQRPEDMTTPRPSYKIDASHPGSDVAGETAAALAAASMVFAQSDPAYASQLFTHAHEDELLWAAVWLHRASKDEAYAKWIDTWQDVGGVRTMFSWDDKVVGVQLYLAKLNMEGYMRFRGGRYEGYKAQLNEFICNCIQMGNKNVKKSSGGLLWWDPWNNLQYTASASFILTVYSKYLEANLANLQCAAGNAGPVEIFEVAKSQAAVSLGLTTAEPEAVHFHPYEAVDYILGANPLNMSFMVGFGNYPKKIHHRGASIVSITKDPAPVTCKGGYDTWFNSNNPNPNVLEGAIVGGPYDTDAYTDARNDFQQAEPATANTAPLVGVLAKLA</sequence>
<dbReference type="InterPro" id="IPR008928">
    <property type="entry name" value="6-hairpin_glycosidase_sf"/>
</dbReference>
<dbReference type="GO" id="GO:0008810">
    <property type="term" value="F:cellulase activity"/>
    <property type="evidence" value="ECO:0007669"/>
    <property type="project" value="UniProtKB-EC"/>
</dbReference>
<evidence type="ECO:0000256" key="4">
    <source>
        <dbReference type="ARBA" id="ARBA00022801"/>
    </source>
</evidence>
<organism evidence="11 12">
    <name type="scientific">Coptis chinensis</name>
    <dbReference type="NCBI Taxonomy" id="261450"/>
    <lineage>
        <taxon>Eukaryota</taxon>
        <taxon>Viridiplantae</taxon>
        <taxon>Streptophyta</taxon>
        <taxon>Embryophyta</taxon>
        <taxon>Tracheophyta</taxon>
        <taxon>Spermatophyta</taxon>
        <taxon>Magnoliopsida</taxon>
        <taxon>Ranunculales</taxon>
        <taxon>Ranunculaceae</taxon>
        <taxon>Coptidoideae</taxon>
        <taxon>Coptis</taxon>
    </lineage>
</organism>
<evidence type="ECO:0000313" key="11">
    <source>
        <dbReference type="EMBL" id="KAF9596430.1"/>
    </source>
</evidence>
<dbReference type="InterPro" id="IPR012341">
    <property type="entry name" value="6hp_glycosidase-like_sf"/>
</dbReference>
<dbReference type="Proteomes" id="UP000631114">
    <property type="component" value="Unassembled WGS sequence"/>
</dbReference>
<proteinExistence type="inferred from homology"/>
<evidence type="ECO:0000256" key="3">
    <source>
        <dbReference type="ARBA" id="ARBA00012601"/>
    </source>
</evidence>
<dbReference type="GO" id="GO:0030245">
    <property type="term" value="P:cellulose catabolic process"/>
    <property type="evidence" value="ECO:0007669"/>
    <property type="project" value="UniProtKB-KW"/>
</dbReference>
<name>A0A835HC98_9MAGN</name>
<feature type="domain" description="Glycoside hydrolase family 9" evidence="10">
    <location>
        <begin position="203"/>
        <end position="471"/>
    </location>
</feature>
<keyword evidence="6" id="KW-0119">Carbohydrate metabolism</keyword>
<evidence type="ECO:0000256" key="5">
    <source>
        <dbReference type="ARBA" id="ARBA00023001"/>
    </source>
</evidence>
<feature type="signal peptide" evidence="9">
    <location>
        <begin position="1"/>
        <end position="22"/>
    </location>
</feature>
<protein>
    <recommendedName>
        <fullName evidence="3">cellulase</fullName>
        <ecNumber evidence="3">3.2.1.4</ecNumber>
    </recommendedName>
</protein>
<dbReference type="Pfam" id="PF00759">
    <property type="entry name" value="Glyco_hydro_9"/>
    <property type="match status" value="2"/>
</dbReference>
<keyword evidence="9" id="KW-0732">Signal</keyword>
<comment type="similarity">
    <text evidence="2">Belongs to the glycosyl hydrolase 9 (cellulase E) family.</text>
</comment>
<comment type="caution">
    <text evidence="11">The sequence shown here is derived from an EMBL/GenBank/DDBJ whole genome shotgun (WGS) entry which is preliminary data.</text>
</comment>
<reference evidence="11 12" key="1">
    <citation type="submission" date="2020-10" db="EMBL/GenBank/DDBJ databases">
        <title>The Coptis chinensis genome and diversification of protoberbering-type alkaloids.</title>
        <authorList>
            <person name="Wang B."/>
            <person name="Shu S."/>
            <person name="Song C."/>
            <person name="Liu Y."/>
        </authorList>
    </citation>
    <scope>NUCLEOTIDE SEQUENCE [LARGE SCALE GENOMIC DNA]</scope>
    <source>
        <strain evidence="11">HL-2020</strain>
        <tissue evidence="11">Leaf</tissue>
    </source>
</reference>
<feature type="chain" id="PRO_5032782335" description="cellulase" evidence="9">
    <location>
        <begin position="23"/>
        <end position="475"/>
    </location>
</feature>
<comment type="catalytic activity">
    <reaction evidence="1">
        <text>Endohydrolysis of (1-&gt;4)-beta-D-glucosidic linkages in cellulose, lichenin and cereal beta-D-glucans.</text>
        <dbReference type="EC" id="3.2.1.4"/>
    </reaction>
</comment>
<dbReference type="InterPro" id="IPR001701">
    <property type="entry name" value="Glyco_hydro_9"/>
</dbReference>
<dbReference type="EC" id="3.2.1.4" evidence="3"/>
<dbReference type="SUPFAM" id="SSF48208">
    <property type="entry name" value="Six-hairpin glycosidases"/>
    <property type="match status" value="1"/>
</dbReference>
<dbReference type="AlphaFoldDB" id="A0A835HC98"/>
<keyword evidence="5" id="KW-0136">Cellulose degradation</keyword>
<dbReference type="Gene3D" id="1.50.10.10">
    <property type="match status" value="2"/>
</dbReference>
<keyword evidence="7" id="KW-0326">Glycosidase</keyword>
<keyword evidence="12" id="KW-1185">Reference proteome</keyword>
<evidence type="ECO:0000313" key="12">
    <source>
        <dbReference type="Proteomes" id="UP000631114"/>
    </source>
</evidence>
<gene>
    <name evidence="11" type="ORF">IFM89_011259</name>
</gene>
<evidence type="ECO:0000259" key="10">
    <source>
        <dbReference type="Pfam" id="PF00759"/>
    </source>
</evidence>
<accession>A0A835HC98</accession>
<evidence type="ECO:0000256" key="7">
    <source>
        <dbReference type="ARBA" id="ARBA00023295"/>
    </source>
</evidence>
<dbReference type="PANTHER" id="PTHR22298">
    <property type="entry name" value="ENDO-1,4-BETA-GLUCANASE"/>
    <property type="match status" value="1"/>
</dbReference>
<evidence type="ECO:0000256" key="6">
    <source>
        <dbReference type="ARBA" id="ARBA00023277"/>
    </source>
</evidence>
<evidence type="ECO:0000256" key="9">
    <source>
        <dbReference type="SAM" id="SignalP"/>
    </source>
</evidence>
<evidence type="ECO:0000256" key="2">
    <source>
        <dbReference type="ARBA" id="ARBA00007072"/>
    </source>
</evidence>
<keyword evidence="4" id="KW-0378">Hydrolase</keyword>